<evidence type="ECO:0000313" key="4">
    <source>
        <dbReference type="Proteomes" id="UP000481643"/>
    </source>
</evidence>
<dbReference type="EMBL" id="WBWA01000037">
    <property type="protein sequence ID" value="KAB2662043.1"/>
    <property type="molecule type" value="Genomic_DNA"/>
</dbReference>
<dbReference type="RefSeq" id="WP_151556403.1">
    <property type="nucleotide sequence ID" value="NZ_WBVX01000014.1"/>
</dbReference>
<evidence type="ECO:0000313" key="3">
    <source>
        <dbReference type="Proteomes" id="UP000430843"/>
    </source>
</evidence>
<dbReference type="AlphaFoldDB" id="A0A6N6QFR8"/>
<gene>
    <name evidence="1" type="ORF">F9K91_23455</name>
    <name evidence="2" type="ORF">F9L08_14810</name>
</gene>
<protein>
    <submittedName>
        <fullName evidence="2">Uncharacterized protein</fullName>
    </submittedName>
</protein>
<evidence type="ECO:0000313" key="1">
    <source>
        <dbReference type="EMBL" id="KAB2662043.1"/>
    </source>
</evidence>
<reference evidence="3 4" key="1">
    <citation type="submission" date="2019-09" db="EMBL/GenBank/DDBJ databases">
        <title>Taxonomic organization of the family Brucellaceae based on a phylogenomic approach.</title>
        <authorList>
            <person name="Leclercq S."/>
            <person name="Cloeckaert A."/>
            <person name="Zygmunt M.S."/>
        </authorList>
    </citation>
    <scope>NUCLEOTIDE SEQUENCE [LARGE SCALE GENOMIC DNA]</scope>
    <source>
        <strain evidence="1 3">LMG 18957</strain>
        <strain evidence="2 4">WS1830</strain>
    </source>
</reference>
<evidence type="ECO:0000313" key="2">
    <source>
        <dbReference type="EMBL" id="KAB2684281.1"/>
    </source>
</evidence>
<name>A0A6N6QFR8_9HYPH</name>
<dbReference type="EMBL" id="WBVX01000014">
    <property type="protein sequence ID" value="KAB2684281.1"/>
    <property type="molecule type" value="Genomic_DNA"/>
</dbReference>
<accession>A0A6N6QFR8</accession>
<dbReference type="Proteomes" id="UP000481643">
    <property type="component" value="Unassembled WGS sequence"/>
</dbReference>
<comment type="caution">
    <text evidence="2">The sequence shown here is derived from an EMBL/GenBank/DDBJ whole genome shotgun (WGS) entry which is preliminary data.</text>
</comment>
<proteinExistence type="predicted"/>
<keyword evidence="3" id="KW-1185">Reference proteome</keyword>
<dbReference type="Proteomes" id="UP000430843">
    <property type="component" value="Unassembled WGS sequence"/>
</dbReference>
<sequence length="197" mass="22570">MADKHEPKLRPYLQGNLDSLCGIYALINGIRWALRNDPVSAKGQHWEELFRKLTDHAIKNRGHLELVSEGLSLYGMIALTHVARDHMRDYHDIELLFRRPFALGRPTESDQTLHTIEAHLASANTAVLAAVYGTLNHWCVVKQFDEHRAYLFDSDHQLHLPKSAFQPQEFIEEGQRRRAHLQPSSIILLNAVSDPIK</sequence>
<organism evidence="2 4">
    <name type="scientific">Brucella tritici</name>
    <dbReference type="NCBI Taxonomy" id="94626"/>
    <lineage>
        <taxon>Bacteria</taxon>
        <taxon>Pseudomonadati</taxon>
        <taxon>Pseudomonadota</taxon>
        <taxon>Alphaproteobacteria</taxon>
        <taxon>Hyphomicrobiales</taxon>
        <taxon>Brucellaceae</taxon>
        <taxon>Brucella/Ochrobactrum group</taxon>
        <taxon>Brucella</taxon>
    </lineage>
</organism>